<evidence type="ECO:0000313" key="2">
    <source>
        <dbReference type="EMBL" id="EFA92126.1"/>
    </source>
</evidence>
<proteinExistence type="predicted"/>
<dbReference type="PROSITE" id="PS50943">
    <property type="entry name" value="HTH_CROC1"/>
    <property type="match status" value="1"/>
</dbReference>
<organism evidence="2 3">
    <name type="scientific">Hoylesella buccalis ATCC 35310</name>
    <dbReference type="NCBI Taxonomy" id="679190"/>
    <lineage>
        <taxon>Bacteria</taxon>
        <taxon>Pseudomonadati</taxon>
        <taxon>Bacteroidota</taxon>
        <taxon>Bacteroidia</taxon>
        <taxon>Bacteroidales</taxon>
        <taxon>Prevotellaceae</taxon>
        <taxon>Hoylesella</taxon>
    </lineage>
</organism>
<dbReference type="InterPro" id="IPR001387">
    <property type="entry name" value="Cro/C1-type_HTH"/>
</dbReference>
<comment type="caution">
    <text evidence="2">The sequence shown here is derived from an EMBL/GenBank/DDBJ whole genome shotgun (WGS) entry which is preliminary data.</text>
</comment>
<protein>
    <recommendedName>
        <fullName evidence="1">HTH cro/C1-type domain-containing protein</fullName>
    </recommendedName>
</protein>
<dbReference type="EMBL" id="ADEG01000053">
    <property type="protein sequence ID" value="EFA92126.1"/>
    <property type="molecule type" value="Genomic_DNA"/>
</dbReference>
<sequence length="95" mass="10581">MNRIEDVIKEHGYTVTSLAEKIGTSKQNLFAKLKSPSYPTLVEIATALDVPMWQLFASPEEIAGAGDFVALIKDGSEIYHADSWQELEKLVSNRK</sequence>
<dbReference type="InterPro" id="IPR010982">
    <property type="entry name" value="Lambda_DNA-bd_dom_sf"/>
</dbReference>
<dbReference type="CDD" id="cd00093">
    <property type="entry name" value="HTH_XRE"/>
    <property type="match status" value="1"/>
</dbReference>
<dbReference type="STRING" id="679190.HMPREF0650_0363"/>
<reference evidence="2 3" key="1">
    <citation type="submission" date="2009-12" db="EMBL/GenBank/DDBJ databases">
        <title>Genome Sequence of Prevotella buccalis ATCC 35310.</title>
        <authorList>
            <person name="Durkin A.S."/>
            <person name="Madupu R."/>
            <person name="Torralba M."/>
            <person name="Methe B."/>
            <person name="Sutton G."/>
            <person name="Strausberg R.L."/>
            <person name="Nelson K.E."/>
        </authorList>
    </citation>
    <scope>NUCLEOTIDE SEQUENCE [LARGE SCALE GENOMIC DNA]</scope>
    <source>
        <strain evidence="2 3">ATCC 35310</strain>
    </source>
</reference>
<dbReference type="GO" id="GO:0003677">
    <property type="term" value="F:DNA binding"/>
    <property type="evidence" value="ECO:0007669"/>
    <property type="project" value="InterPro"/>
</dbReference>
<dbReference type="eggNOG" id="COG1396">
    <property type="taxonomic scope" value="Bacteria"/>
</dbReference>
<name>D1W5M9_9BACT</name>
<keyword evidence="3" id="KW-1185">Reference proteome</keyword>
<dbReference type="RefSeq" id="WP_004349111.1">
    <property type="nucleotide sequence ID" value="NZ_ADEG01000053.1"/>
</dbReference>
<dbReference type="Gene3D" id="1.10.260.40">
    <property type="entry name" value="lambda repressor-like DNA-binding domains"/>
    <property type="match status" value="1"/>
</dbReference>
<evidence type="ECO:0000259" key="1">
    <source>
        <dbReference type="PROSITE" id="PS50943"/>
    </source>
</evidence>
<dbReference type="SUPFAM" id="SSF47413">
    <property type="entry name" value="lambda repressor-like DNA-binding domains"/>
    <property type="match status" value="1"/>
</dbReference>
<feature type="domain" description="HTH cro/C1-type" evidence="1">
    <location>
        <begin position="4"/>
        <end position="55"/>
    </location>
</feature>
<gene>
    <name evidence="2" type="ORF">HMPREF0650_0363</name>
</gene>
<accession>D1W5M9</accession>
<dbReference type="AlphaFoldDB" id="D1W5M9"/>
<evidence type="ECO:0000313" key="3">
    <source>
        <dbReference type="Proteomes" id="UP000005283"/>
    </source>
</evidence>
<dbReference type="Proteomes" id="UP000005283">
    <property type="component" value="Unassembled WGS sequence"/>
</dbReference>